<organism evidence="2 3">
    <name type="scientific">Pseudarthrobacter siccitolerans</name>
    <dbReference type="NCBI Taxonomy" id="861266"/>
    <lineage>
        <taxon>Bacteria</taxon>
        <taxon>Bacillati</taxon>
        <taxon>Actinomycetota</taxon>
        <taxon>Actinomycetes</taxon>
        <taxon>Micrococcales</taxon>
        <taxon>Micrococcaceae</taxon>
        <taxon>Pseudarthrobacter</taxon>
    </lineage>
</organism>
<evidence type="ECO:0000313" key="2">
    <source>
        <dbReference type="EMBL" id="MDQ0676595.1"/>
    </source>
</evidence>
<dbReference type="RefSeq" id="WP_306639364.1">
    <property type="nucleotide sequence ID" value="NZ_JAUSXB010000002.1"/>
</dbReference>
<gene>
    <name evidence="2" type="ORF">QFZ36_004221</name>
</gene>
<dbReference type="Proteomes" id="UP001236806">
    <property type="component" value="Unassembled WGS sequence"/>
</dbReference>
<dbReference type="InterPro" id="IPR036465">
    <property type="entry name" value="vWFA_dom_sf"/>
</dbReference>
<evidence type="ECO:0000313" key="3">
    <source>
        <dbReference type="Proteomes" id="UP001236806"/>
    </source>
</evidence>
<proteinExistence type="predicted"/>
<name>A0ABU0PRK9_9MICC</name>
<dbReference type="Gene3D" id="3.40.50.410">
    <property type="entry name" value="von Willebrand factor, type A domain"/>
    <property type="match status" value="1"/>
</dbReference>
<accession>A0ABU0PRK9</accession>
<dbReference type="PROSITE" id="PS50234">
    <property type="entry name" value="VWFA"/>
    <property type="match status" value="1"/>
</dbReference>
<comment type="caution">
    <text evidence="2">The sequence shown here is derived from an EMBL/GenBank/DDBJ whole genome shotgun (WGS) entry which is preliminary data.</text>
</comment>
<dbReference type="SMART" id="SM00327">
    <property type="entry name" value="VWA"/>
    <property type="match status" value="1"/>
</dbReference>
<keyword evidence="3" id="KW-1185">Reference proteome</keyword>
<dbReference type="InterPro" id="IPR002035">
    <property type="entry name" value="VWF_A"/>
</dbReference>
<dbReference type="EMBL" id="JAUSXB010000002">
    <property type="protein sequence ID" value="MDQ0676595.1"/>
    <property type="molecule type" value="Genomic_DNA"/>
</dbReference>
<sequence>MAFDIRAADLVENPTPRVPVSLCIDTSGSMAGDKIRELVEGIGLFYDAIDEDDDAHDSAEVSVVAFNTGANLVQDFASVEGLQRDITIAPSGLTHLGEGVNLALDTLEKRKSLYSDTGVLYFQPWLVLMTDGQPNGDKSELERAIQRVTRMVASKKLTVFPIGIGSDADLDVLGRFTPEKPPLRLKGIDFKEFFEWLSKSVSKVSQSMPGGEPPIDFGSIRGIEDL</sequence>
<protein>
    <submittedName>
        <fullName evidence="2">Uncharacterized protein YegL</fullName>
    </submittedName>
</protein>
<reference evidence="2 3" key="1">
    <citation type="submission" date="2023-07" db="EMBL/GenBank/DDBJ databases">
        <title>Comparative genomics of wheat-associated soil bacteria to identify genetic determinants of phenazine resistance.</title>
        <authorList>
            <person name="Mouncey N."/>
        </authorList>
    </citation>
    <scope>NUCLEOTIDE SEQUENCE [LARGE SCALE GENOMIC DNA]</scope>
    <source>
        <strain evidence="2 3">W1I3</strain>
    </source>
</reference>
<dbReference type="Pfam" id="PF00092">
    <property type="entry name" value="VWA"/>
    <property type="match status" value="1"/>
</dbReference>
<feature type="domain" description="VWFA" evidence="1">
    <location>
        <begin position="19"/>
        <end position="204"/>
    </location>
</feature>
<dbReference type="InterPro" id="IPR011392">
    <property type="entry name" value="Tellurite-R_TerY"/>
</dbReference>
<evidence type="ECO:0000259" key="1">
    <source>
        <dbReference type="PROSITE" id="PS50234"/>
    </source>
</evidence>
<dbReference type="PIRSF" id="PIRSF020634">
    <property type="entry name" value="TerY_vWA"/>
    <property type="match status" value="1"/>
</dbReference>
<dbReference type="SUPFAM" id="SSF53300">
    <property type="entry name" value="vWA-like"/>
    <property type="match status" value="1"/>
</dbReference>